<dbReference type="EMBL" id="VCAO01000005">
    <property type="protein sequence ID" value="TMM47160.1"/>
    <property type="molecule type" value="Genomic_DNA"/>
</dbReference>
<keyword evidence="3" id="KW-1185">Reference proteome</keyword>
<keyword evidence="1" id="KW-0472">Membrane</keyword>
<keyword evidence="1" id="KW-1133">Transmembrane helix</keyword>
<dbReference type="Pfam" id="PF15956">
    <property type="entry name" value="DUF4760"/>
    <property type="match status" value="1"/>
</dbReference>
<gene>
    <name evidence="2" type="ORF">FEV51_10260</name>
</gene>
<reference evidence="2 3" key="1">
    <citation type="submission" date="2019-05" db="EMBL/GenBank/DDBJ databases">
        <title>Erythrobacter marisflavi sp. nov., isolated from isolated from water of an estuary environment.</title>
        <authorList>
            <person name="Yoon J.-H."/>
        </authorList>
    </citation>
    <scope>NUCLEOTIDE SEQUENCE [LARGE SCALE GENOMIC DNA]</scope>
    <source>
        <strain evidence="2 3">KEM-5</strain>
    </source>
</reference>
<organism evidence="2 3">
    <name type="scientific">Qipengyuania marisflavi</name>
    <dbReference type="NCBI Taxonomy" id="2486356"/>
    <lineage>
        <taxon>Bacteria</taxon>
        <taxon>Pseudomonadati</taxon>
        <taxon>Pseudomonadota</taxon>
        <taxon>Alphaproteobacteria</taxon>
        <taxon>Sphingomonadales</taxon>
        <taxon>Erythrobacteraceae</taxon>
        <taxon>Qipengyuania</taxon>
    </lineage>
</organism>
<dbReference type="RefSeq" id="WP_138618606.1">
    <property type="nucleotide sequence ID" value="NZ_VCAO01000005.1"/>
</dbReference>
<dbReference type="AlphaFoldDB" id="A0A5S3P306"/>
<sequence>MHRSLSSEWYNAGHKEETEICASKVSAINAEKSMFSSIYSFWNTYGPDIQSGAVVLSAIAAFLIIGAHRRNTTRRNTLDLILHQQSDRELIEAREKFNELKSGSTKLVTYASLDERASKNFEAIRTVLNIHELTSVSICEGVIDERVYRSWFNTAMISDFEATEAFIKEIRRNRDAPKAFCEFEAMARRWKDSPYEDGFWTRKRKAIRYLKSA</sequence>
<proteinExistence type="predicted"/>
<dbReference type="InterPro" id="IPR031876">
    <property type="entry name" value="DUF4760"/>
</dbReference>
<feature type="transmembrane region" description="Helical" evidence="1">
    <location>
        <begin position="49"/>
        <end position="67"/>
    </location>
</feature>
<evidence type="ECO:0000313" key="3">
    <source>
        <dbReference type="Proteomes" id="UP000309668"/>
    </source>
</evidence>
<name>A0A5S3P306_9SPHN</name>
<dbReference type="Proteomes" id="UP000309668">
    <property type="component" value="Unassembled WGS sequence"/>
</dbReference>
<dbReference type="OrthoDB" id="7595942at2"/>
<keyword evidence="1" id="KW-0812">Transmembrane</keyword>
<evidence type="ECO:0000256" key="1">
    <source>
        <dbReference type="SAM" id="Phobius"/>
    </source>
</evidence>
<comment type="caution">
    <text evidence="2">The sequence shown here is derived from an EMBL/GenBank/DDBJ whole genome shotgun (WGS) entry which is preliminary data.</text>
</comment>
<protein>
    <submittedName>
        <fullName evidence="2">DUF4760 domain-containing protein</fullName>
    </submittedName>
</protein>
<accession>A0A5S3P306</accession>
<evidence type="ECO:0000313" key="2">
    <source>
        <dbReference type="EMBL" id="TMM47160.1"/>
    </source>
</evidence>